<proteinExistence type="predicted"/>
<dbReference type="Proteomes" id="UP000638986">
    <property type="component" value="Unassembled WGS sequence"/>
</dbReference>
<reference evidence="1 2" key="1">
    <citation type="submission" date="2020-11" db="EMBL/GenBank/DDBJ databases">
        <title>Enhanced detection system for hospital associated transmission using whole genome sequencing surveillance.</title>
        <authorList>
            <person name="Harrison L.H."/>
            <person name="Van Tyne D."/>
            <person name="Marsh J.W."/>
            <person name="Griffith M.P."/>
            <person name="Snyder D.J."/>
            <person name="Cooper V.S."/>
            <person name="Mustapha M."/>
        </authorList>
    </citation>
    <scope>NUCLEOTIDE SEQUENCE [LARGE SCALE GENOMIC DNA]</scope>
    <source>
        <strain evidence="1 2">PSB00013</strain>
    </source>
</reference>
<comment type="caution">
    <text evidence="1">The sequence shown here is derived from an EMBL/GenBank/DDBJ whole genome shotgun (WGS) entry which is preliminary data.</text>
</comment>
<accession>A0ABS0MYM0</accession>
<name>A0ABS0MYM0_PSELU</name>
<evidence type="ECO:0000313" key="1">
    <source>
        <dbReference type="EMBL" id="MBH3441746.1"/>
    </source>
</evidence>
<organism evidence="1 2">
    <name type="scientific">Pseudomonas luteola</name>
    <dbReference type="NCBI Taxonomy" id="47886"/>
    <lineage>
        <taxon>Bacteria</taxon>
        <taxon>Pseudomonadati</taxon>
        <taxon>Pseudomonadota</taxon>
        <taxon>Gammaproteobacteria</taxon>
        <taxon>Pseudomonadales</taxon>
        <taxon>Pseudomonadaceae</taxon>
        <taxon>Pseudomonas</taxon>
    </lineage>
</organism>
<gene>
    <name evidence="1" type="ORF">I5Q09_24005</name>
</gene>
<sequence length="571" mass="62813">MADRYIEENRKLKACAVVACSKEEMLAMALLASNYAEEYLDKFKGEELWKVLLPQVNDLSSLELGDVLRLRNQVQKLGLTTIVSEALTPDEHPNQMPQADASGDLPPGNDFTNLKPPKHDVDGSLPIDSDQVQNLKQIHVYSVLDQCTTFDDFSRLRSLISNERQDLVEAVKEASRHIALSKGWVAQYFQSTAPAWADYVYTVEHDKENGPSRANPDAVATAASAIAGTVTLETSVRPSGRTWHTIYVSMGQGKYQSHALGTSLPELIEDEVKKASEDFHSKQQFWEAAALQSEKYARQERAVAVEKGFKVGLRLGNIIPNTGKLLRAAFIHKDHGNGTYDIQGVAGPKDALISGMSASSLVSAIERAQMKAEAKRSQEIKVALKEDSLAGHLDFDQANSDPMNVPSDAGLPPSHTEHRFAPALVPTFSTYAQAYEWISKRSLELGIDKEAFSGTVEYEQAYPQIQALYTAEVSQAEKLRQLTFTEANLVEGDRLTITVHSAGKSEILAGSLFLRDMTPFVRLDTPVMSPKGAVSDVPWDGRWTKENSCFMDESEASVTTAEKSSASLKMA</sequence>
<dbReference type="EMBL" id="JADTXM010000027">
    <property type="protein sequence ID" value="MBH3441746.1"/>
    <property type="molecule type" value="Genomic_DNA"/>
</dbReference>
<dbReference type="RefSeq" id="WP_146766001.1">
    <property type="nucleotide sequence ID" value="NZ_JAAMQY010000010.1"/>
</dbReference>
<protein>
    <submittedName>
        <fullName evidence="1">Uncharacterized protein</fullName>
    </submittedName>
</protein>
<evidence type="ECO:0000313" key="2">
    <source>
        <dbReference type="Proteomes" id="UP000638986"/>
    </source>
</evidence>